<reference evidence="2" key="1">
    <citation type="submission" date="2021-01" db="EMBL/GenBank/DDBJ databases">
        <title>Whole genome shotgun sequence of Actinoplanes capillaceus NBRC 16408.</title>
        <authorList>
            <person name="Komaki H."/>
            <person name="Tamura T."/>
        </authorList>
    </citation>
    <scope>NUCLEOTIDE SEQUENCE [LARGE SCALE GENOMIC DNA]</scope>
    <source>
        <strain evidence="2">NBRC 16408</strain>
    </source>
</reference>
<evidence type="ECO:0000313" key="2">
    <source>
        <dbReference type="EMBL" id="GID49033.1"/>
    </source>
</evidence>
<feature type="compositionally biased region" description="Low complexity" evidence="1">
    <location>
        <begin position="63"/>
        <end position="78"/>
    </location>
</feature>
<proteinExistence type="predicted"/>
<feature type="region of interest" description="Disordered" evidence="1">
    <location>
        <begin position="1"/>
        <end position="83"/>
    </location>
</feature>
<protein>
    <submittedName>
        <fullName evidence="2">Uncharacterized protein</fullName>
    </submittedName>
</protein>
<name>A0ABQ3WRV9_9ACTN</name>
<organism evidence="2">
    <name type="scientific">Actinoplanes campanulatus</name>
    <dbReference type="NCBI Taxonomy" id="113559"/>
    <lineage>
        <taxon>Bacteria</taxon>
        <taxon>Bacillati</taxon>
        <taxon>Actinomycetota</taxon>
        <taxon>Actinomycetes</taxon>
        <taxon>Micromonosporales</taxon>
        <taxon>Micromonosporaceae</taxon>
        <taxon>Actinoplanes</taxon>
    </lineage>
</organism>
<feature type="compositionally biased region" description="Acidic residues" evidence="1">
    <location>
        <begin position="37"/>
        <end position="50"/>
    </location>
</feature>
<evidence type="ECO:0000256" key="1">
    <source>
        <dbReference type="SAM" id="MobiDB-lite"/>
    </source>
</evidence>
<comment type="caution">
    <text evidence="2">The sequence shown here is derived from an EMBL/GenBank/DDBJ whole genome shotgun (WGS) entry which is preliminary data.</text>
</comment>
<accession>A0ABQ3WRV9</accession>
<feature type="compositionally biased region" description="Low complexity" evidence="1">
    <location>
        <begin position="14"/>
        <end position="28"/>
    </location>
</feature>
<dbReference type="EMBL" id="BOMF01000115">
    <property type="protein sequence ID" value="GID49033.1"/>
    <property type="molecule type" value="Genomic_DNA"/>
</dbReference>
<sequence length="110" mass="10800">MIIPVARASSTVMPSRSFPSPRGPSTSGAAEVRDGFGDADDTDTDTDTDGDGVGVTDGDGEVAPTPSGAAAPSSRSTPCPQAPVTKAAATITAASPTLRISLPDSVLAPC</sequence>
<gene>
    <name evidence="2" type="ORF">Aca07nite_63080</name>
</gene>